<dbReference type="AlphaFoldDB" id="A0A0N4V1U1"/>
<dbReference type="OrthoDB" id="5877135at2759"/>
<organism evidence="6">
    <name type="scientific">Enterobius vermicularis</name>
    <name type="common">Human pinworm</name>
    <dbReference type="NCBI Taxonomy" id="51028"/>
    <lineage>
        <taxon>Eukaryota</taxon>
        <taxon>Metazoa</taxon>
        <taxon>Ecdysozoa</taxon>
        <taxon>Nematoda</taxon>
        <taxon>Chromadorea</taxon>
        <taxon>Rhabditida</taxon>
        <taxon>Spirurina</taxon>
        <taxon>Oxyuridomorpha</taxon>
        <taxon>Oxyuroidea</taxon>
        <taxon>Oxyuridae</taxon>
        <taxon>Enterobius</taxon>
    </lineage>
</organism>
<proteinExistence type="predicted"/>
<dbReference type="EMBL" id="UXUI01007646">
    <property type="protein sequence ID" value="VDD88502.1"/>
    <property type="molecule type" value="Genomic_DNA"/>
</dbReference>
<evidence type="ECO:0000313" key="5">
    <source>
        <dbReference type="Proteomes" id="UP000274131"/>
    </source>
</evidence>
<feature type="signal peptide" evidence="2">
    <location>
        <begin position="1"/>
        <end position="15"/>
    </location>
</feature>
<dbReference type="PROSITE" id="PS00022">
    <property type="entry name" value="EGF_1"/>
    <property type="match status" value="1"/>
</dbReference>
<reference evidence="4 5" key="2">
    <citation type="submission" date="2018-10" db="EMBL/GenBank/DDBJ databases">
        <authorList>
            <consortium name="Pathogen Informatics"/>
        </authorList>
    </citation>
    <scope>NUCLEOTIDE SEQUENCE [LARGE SCALE GENOMIC DNA]</scope>
</reference>
<dbReference type="Proteomes" id="UP000274131">
    <property type="component" value="Unassembled WGS sequence"/>
</dbReference>
<keyword evidence="1" id="KW-0812">Transmembrane</keyword>
<sequence length="315" mass="36314">MLLLLAVVIIGQAVAFSEVIFEPLPALNGSTRVVKAGLERRYVPLGRHFVFECEVLDIVYTNGYQVLDYAWVAIYGTLKRRTVLPRDPDDYTNLNSSLTDWRLLYKINWLGMLCKEATKDFMSVTFEPMTTRNGYTGTNLDCSDTDNISVNPLNPCAFGHCFVESLKYPFFIQYLTCRCVRQYTGEYCDILIEGGIYIELLHFSPFAIHMFSVVLLFIYGCCIQPRIWTSTKVSLCNTVTQVAPPGVHALYRIAFNNGLDFQVKMRRRPFKRNINELEWERWRERRVKRGRKAGGATPLSCFKNYYLRGFCCVVV</sequence>
<feature type="domain" description="EGF-like" evidence="3">
    <location>
        <begin position="177"/>
        <end position="188"/>
    </location>
</feature>
<reference evidence="6" key="1">
    <citation type="submission" date="2017-02" db="UniProtKB">
        <authorList>
            <consortium name="WormBaseParasite"/>
        </authorList>
    </citation>
    <scope>IDENTIFICATION</scope>
</reference>
<name>A0A0N4V1U1_ENTVE</name>
<keyword evidence="1" id="KW-0472">Membrane</keyword>
<keyword evidence="1" id="KW-1133">Transmembrane helix</keyword>
<evidence type="ECO:0000313" key="6">
    <source>
        <dbReference type="WBParaSite" id="EVEC_0000393701-mRNA-1"/>
    </source>
</evidence>
<keyword evidence="5" id="KW-1185">Reference proteome</keyword>
<dbReference type="InterPro" id="IPR000742">
    <property type="entry name" value="EGF"/>
</dbReference>
<feature type="transmembrane region" description="Helical" evidence="1">
    <location>
        <begin position="200"/>
        <end position="222"/>
    </location>
</feature>
<protein>
    <submittedName>
        <fullName evidence="6">EGF-like domain-containing protein</fullName>
    </submittedName>
</protein>
<gene>
    <name evidence="4" type="ORF">EVEC_LOCUS3645</name>
</gene>
<dbReference type="WBParaSite" id="EVEC_0000393701-mRNA-1">
    <property type="protein sequence ID" value="EVEC_0000393701-mRNA-1"/>
    <property type="gene ID" value="EVEC_0000393701"/>
</dbReference>
<evidence type="ECO:0000313" key="4">
    <source>
        <dbReference type="EMBL" id="VDD88502.1"/>
    </source>
</evidence>
<feature type="chain" id="PRO_5043122644" evidence="2">
    <location>
        <begin position="16"/>
        <end position="315"/>
    </location>
</feature>
<evidence type="ECO:0000256" key="2">
    <source>
        <dbReference type="SAM" id="SignalP"/>
    </source>
</evidence>
<accession>A0A0N4V1U1</accession>
<keyword evidence="2" id="KW-0732">Signal</keyword>
<evidence type="ECO:0000259" key="3">
    <source>
        <dbReference type="PROSITE" id="PS00022"/>
    </source>
</evidence>
<evidence type="ECO:0000256" key="1">
    <source>
        <dbReference type="SAM" id="Phobius"/>
    </source>
</evidence>